<evidence type="ECO:0000313" key="1">
    <source>
        <dbReference type="EMBL" id="MCD7450995.1"/>
    </source>
</evidence>
<reference evidence="1 2" key="1">
    <citation type="journal article" date="2021" name="BMC Genomics">
        <title>Datura genome reveals duplications of psychoactive alkaloid biosynthetic genes and high mutation rate following tissue culture.</title>
        <authorList>
            <person name="Rajewski A."/>
            <person name="Carter-House D."/>
            <person name="Stajich J."/>
            <person name="Litt A."/>
        </authorList>
    </citation>
    <scope>NUCLEOTIDE SEQUENCE [LARGE SCALE GENOMIC DNA]</scope>
    <source>
        <strain evidence="1">AR-01</strain>
    </source>
</reference>
<dbReference type="Proteomes" id="UP000823775">
    <property type="component" value="Unassembled WGS sequence"/>
</dbReference>
<comment type="caution">
    <text evidence="1">The sequence shown here is derived from an EMBL/GenBank/DDBJ whole genome shotgun (WGS) entry which is preliminary data.</text>
</comment>
<sequence length="65" mass="7194">MRAMNLVEHSKFISLEIGFDDMTNLLENQVAGYISIKQSQSCTADKKLCADLLLLPQHSGRPAAM</sequence>
<organism evidence="1 2">
    <name type="scientific">Datura stramonium</name>
    <name type="common">Jimsonweed</name>
    <name type="synonym">Common thornapple</name>
    <dbReference type="NCBI Taxonomy" id="4076"/>
    <lineage>
        <taxon>Eukaryota</taxon>
        <taxon>Viridiplantae</taxon>
        <taxon>Streptophyta</taxon>
        <taxon>Embryophyta</taxon>
        <taxon>Tracheophyta</taxon>
        <taxon>Spermatophyta</taxon>
        <taxon>Magnoliopsida</taxon>
        <taxon>eudicotyledons</taxon>
        <taxon>Gunneridae</taxon>
        <taxon>Pentapetalae</taxon>
        <taxon>asterids</taxon>
        <taxon>lamiids</taxon>
        <taxon>Solanales</taxon>
        <taxon>Solanaceae</taxon>
        <taxon>Solanoideae</taxon>
        <taxon>Datureae</taxon>
        <taxon>Datura</taxon>
    </lineage>
</organism>
<keyword evidence="2" id="KW-1185">Reference proteome</keyword>
<dbReference type="EMBL" id="JACEIK010000150">
    <property type="protein sequence ID" value="MCD7450995.1"/>
    <property type="molecule type" value="Genomic_DNA"/>
</dbReference>
<proteinExistence type="predicted"/>
<feature type="non-terminal residue" evidence="1">
    <location>
        <position position="65"/>
    </location>
</feature>
<accession>A0ABS8RYD9</accession>
<name>A0ABS8RYD9_DATST</name>
<protein>
    <submittedName>
        <fullName evidence="1">Uncharacterized protein</fullName>
    </submittedName>
</protein>
<gene>
    <name evidence="1" type="ORF">HAX54_009263</name>
</gene>
<evidence type="ECO:0000313" key="2">
    <source>
        <dbReference type="Proteomes" id="UP000823775"/>
    </source>
</evidence>